<sequence length="622" mass="72922">MKRLFYLAFFSCHFLCAQEKSKVLYRNEIVYLSNKSKLEIESFIEEQREIAKSKNVNEYSINIPYDNFSEISNIKGATINAKTNKRNKLSQYDISTNELKQRDVFYSDNKYKHFDFSYVEDKSKIEYSYKVKQNEPRLLSYFVFQHELQTVASKFEIKADPSIEIGYKLFGEHQDKIVFEKTKEGNLDVYTWKVTDMPAFEEENRSPNFTYFLPHVVYYIKSYTKDNKKETLFPDVEHLYKWYYSLVKDINKLDQTALKSKTSELIKDKKSPKDKAKAIYNWVQENIHYVAFEYEMGGFIPRDAASVFDKKYGDCKDISNLLNEMFKNAGIESNLVWIGTRDKPYSFTDVPTPLVSNHMIAAVKIDKQRYFVDGTDSFCPFTFPSAMIQGKEALIGISETDFVIEKVPVVDKKENRLKGDLKLKINDDTVLGTAKLSLTGFNKSYFLNVLSSNKQKEDEILKNGLAQYNPKLEIETTEVKKHEYEDKDAELVYNFKLDSWIKKIGDKIIVKPILLAPFKEYIIDVKERKLAIENDNVFTNEFTYVYEIPDNYQFDFIPENSKKENEILSFDISYKKDKKNLIVSQKLALKKLVIETTDFENWNSLVNELNSQYNQSIILIKK</sequence>
<dbReference type="RefSeq" id="WP_173972075.1">
    <property type="nucleotide sequence ID" value="NZ_CAJGBH010000062.1"/>
</dbReference>
<dbReference type="Pfam" id="PF01841">
    <property type="entry name" value="Transglut_core"/>
    <property type="match status" value="1"/>
</dbReference>
<dbReference type="Pfam" id="PF12969">
    <property type="entry name" value="DUF3857"/>
    <property type="match status" value="1"/>
</dbReference>
<dbReference type="PANTHER" id="PTHR46333">
    <property type="entry name" value="CYTOKINESIS PROTEIN 3"/>
    <property type="match status" value="1"/>
</dbReference>
<accession>A0A6J4GRI9</accession>
<evidence type="ECO:0000313" key="5">
    <source>
        <dbReference type="Proteomes" id="UP000479938"/>
    </source>
</evidence>
<dbReference type="InterPro" id="IPR052557">
    <property type="entry name" value="CAP/Cytokinesis_protein"/>
</dbReference>
<evidence type="ECO:0008006" key="6">
    <source>
        <dbReference type="Google" id="ProtNLM"/>
    </source>
</evidence>
<dbReference type="Gene3D" id="2.60.40.3140">
    <property type="match status" value="1"/>
</dbReference>
<dbReference type="InterPro" id="IPR024618">
    <property type="entry name" value="DUF3857"/>
</dbReference>
<evidence type="ECO:0000313" key="4">
    <source>
        <dbReference type="EMBL" id="CAA9201457.1"/>
    </source>
</evidence>
<dbReference type="InterPro" id="IPR002931">
    <property type="entry name" value="Transglutaminase-like"/>
</dbReference>
<evidence type="ECO:0000259" key="2">
    <source>
        <dbReference type="Pfam" id="PF12969"/>
    </source>
</evidence>
<dbReference type="EMBL" id="CADCSU010000126">
    <property type="protein sequence ID" value="CAA9201457.1"/>
    <property type="molecule type" value="Genomic_DNA"/>
</dbReference>
<dbReference type="Proteomes" id="UP000479938">
    <property type="component" value="Unassembled WGS sequence"/>
</dbReference>
<reference evidence="4 5" key="1">
    <citation type="submission" date="2020-02" db="EMBL/GenBank/DDBJ databases">
        <authorList>
            <person name="Criscuolo A."/>
        </authorList>
    </citation>
    <scope>NUCLEOTIDE SEQUENCE [LARGE SCALE GENOMIC DNA]</scope>
    <source>
        <strain evidence="4">CIP105534</strain>
    </source>
</reference>
<name>A0A6J4GRI9_9FLAO</name>
<gene>
    <name evidence="4" type="ORF">FLA105534_03595</name>
</gene>
<evidence type="ECO:0000259" key="3">
    <source>
        <dbReference type="Pfam" id="PF12970"/>
    </source>
</evidence>
<proteinExistence type="predicted"/>
<dbReference type="PANTHER" id="PTHR46333:SF2">
    <property type="entry name" value="CYTOKINESIS PROTEIN 3"/>
    <property type="match status" value="1"/>
</dbReference>
<dbReference type="InterPro" id="IPR024544">
    <property type="entry name" value="DUF3858"/>
</dbReference>
<dbReference type="Pfam" id="PF12970">
    <property type="entry name" value="DUF3858"/>
    <property type="match status" value="1"/>
</dbReference>
<feature type="domain" description="Transglutaminase-like" evidence="1">
    <location>
        <begin position="262"/>
        <end position="371"/>
    </location>
</feature>
<feature type="domain" description="DUF3857" evidence="2">
    <location>
        <begin position="41"/>
        <end position="200"/>
    </location>
</feature>
<evidence type="ECO:0000259" key="1">
    <source>
        <dbReference type="Pfam" id="PF01841"/>
    </source>
</evidence>
<organism evidence="4 5">
    <name type="scientific">Flavobacterium bizetiae</name>
    <dbReference type="NCBI Taxonomy" id="2704140"/>
    <lineage>
        <taxon>Bacteria</taxon>
        <taxon>Pseudomonadati</taxon>
        <taxon>Bacteroidota</taxon>
        <taxon>Flavobacteriia</taxon>
        <taxon>Flavobacteriales</taxon>
        <taxon>Flavobacteriaceae</taxon>
        <taxon>Flavobacterium</taxon>
    </lineage>
</organism>
<dbReference type="GO" id="GO:0005737">
    <property type="term" value="C:cytoplasm"/>
    <property type="evidence" value="ECO:0007669"/>
    <property type="project" value="TreeGrafter"/>
</dbReference>
<feature type="domain" description="DUF3858" evidence="3">
    <location>
        <begin position="537"/>
        <end position="618"/>
    </location>
</feature>
<keyword evidence="5" id="KW-1185">Reference proteome</keyword>
<dbReference type="SUPFAM" id="SSF54001">
    <property type="entry name" value="Cysteine proteinases"/>
    <property type="match status" value="1"/>
</dbReference>
<dbReference type="Gene3D" id="2.60.120.1130">
    <property type="match status" value="1"/>
</dbReference>
<dbReference type="AlphaFoldDB" id="A0A6J4GRI9"/>
<dbReference type="Gene3D" id="3.10.620.30">
    <property type="match status" value="1"/>
</dbReference>
<dbReference type="InterPro" id="IPR038765">
    <property type="entry name" value="Papain-like_cys_pep_sf"/>
</dbReference>
<protein>
    <recommendedName>
        <fullName evidence="6">Transglutaminase-like domain-containing protein</fullName>
    </recommendedName>
</protein>